<accession>A0A6C0AS91</accession>
<reference evidence="1" key="1">
    <citation type="journal article" date="2020" name="Nature">
        <title>Giant virus diversity and host interactions through global metagenomics.</title>
        <authorList>
            <person name="Schulz F."/>
            <person name="Roux S."/>
            <person name="Paez-Espino D."/>
            <person name="Jungbluth S."/>
            <person name="Walsh D.A."/>
            <person name="Denef V.J."/>
            <person name="McMahon K.D."/>
            <person name="Konstantinidis K.T."/>
            <person name="Eloe-Fadrosh E.A."/>
            <person name="Kyrpides N.C."/>
            <person name="Woyke T."/>
        </authorList>
    </citation>
    <scope>NUCLEOTIDE SEQUENCE</scope>
    <source>
        <strain evidence="1">GVMAG-S-1101171-111</strain>
    </source>
</reference>
<organism evidence="1">
    <name type="scientific">viral metagenome</name>
    <dbReference type="NCBI Taxonomy" id="1070528"/>
    <lineage>
        <taxon>unclassified sequences</taxon>
        <taxon>metagenomes</taxon>
        <taxon>organismal metagenomes</taxon>
    </lineage>
</organism>
<sequence length="367" mass="40442">MATTDLCLNTVCTQRLRQMLFTVPPTRFTPISPYPQYTQQQLNMRRKAEILNYGASKSNTKTNNYTKAEKYKLLVSGVYQSTTYPNTVETIESTYVSSSTSIGSTTKSTFTQNIIKATAGNCISKSTIQTPTTSSDVPGPIQYLYMDTTVPLYNYATQTRSYSSEPVSDTVMWSTLINENQYCPNGIPTTIFSIGILDPIDQDSYTFTYSTPIVLTYSATVPNSTKNIFVPNNTFSITSAKALVYYSNQLVKYTNPACTIYDSTMAFDVSMTFDVSFTPIANTNSTAITAISNPTGLTINNLSLFTSPGYVYDIQLLFTTNISNNNFTNQKMGVICNYTGDSNGSNTNTILNFTPTTTLTTYSLTGV</sequence>
<evidence type="ECO:0000313" key="1">
    <source>
        <dbReference type="EMBL" id="QHS82787.1"/>
    </source>
</evidence>
<dbReference type="AlphaFoldDB" id="A0A6C0AS91"/>
<dbReference type="EMBL" id="MN740805">
    <property type="protein sequence ID" value="QHS82787.1"/>
    <property type="molecule type" value="Genomic_DNA"/>
</dbReference>
<protein>
    <submittedName>
        <fullName evidence="1">Uncharacterized protein</fullName>
    </submittedName>
</protein>
<proteinExistence type="predicted"/>
<name>A0A6C0AS91_9ZZZZ</name>